<dbReference type="EMBL" id="PJEX01001555">
    <property type="protein sequence ID" value="TKW48179.1"/>
    <property type="molecule type" value="Genomic_DNA"/>
</dbReference>
<dbReference type="PANTHER" id="PTHR38846">
    <property type="entry name" value="C3H1-TYPE DOMAIN-CONTAINING PROTEIN"/>
    <property type="match status" value="1"/>
</dbReference>
<keyword evidence="3" id="KW-1185">Reference proteome</keyword>
<proteinExistence type="predicted"/>
<feature type="compositionally biased region" description="Basic and acidic residues" evidence="1">
    <location>
        <begin position="42"/>
        <end position="51"/>
    </location>
</feature>
<gene>
    <name evidence="2" type="ORF">CTA1_12162</name>
</gene>
<feature type="compositionally biased region" description="Basic and acidic residues" evidence="1">
    <location>
        <begin position="184"/>
        <end position="197"/>
    </location>
</feature>
<dbReference type="PANTHER" id="PTHR38846:SF1">
    <property type="entry name" value="C3H1-TYPE DOMAIN-CONTAINING PROTEIN"/>
    <property type="match status" value="1"/>
</dbReference>
<name>A0A4U6X0C7_9PEZI</name>
<reference evidence="2 3" key="1">
    <citation type="journal article" date="2019" name="PLoS ONE">
        <title>Comparative genome analysis indicates high evolutionary potential of pathogenicity genes in Colletotrichum tanaceti.</title>
        <authorList>
            <person name="Lelwala R.V."/>
            <person name="Korhonen P.K."/>
            <person name="Young N.D."/>
            <person name="Scott J.B."/>
            <person name="Ades P.A."/>
            <person name="Gasser R.B."/>
            <person name="Taylor P.W.J."/>
        </authorList>
    </citation>
    <scope>NUCLEOTIDE SEQUENCE [LARGE SCALE GENOMIC DNA]</scope>
    <source>
        <strain evidence="2">BRIP57314</strain>
    </source>
</reference>
<organism evidence="2 3">
    <name type="scientific">Colletotrichum tanaceti</name>
    <dbReference type="NCBI Taxonomy" id="1306861"/>
    <lineage>
        <taxon>Eukaryota</taxon>
        <taxon>Fungi</taxon>
        <taxon>Dikarya</taxon>
        <taxon>Ascomycota</taxon>
        <taxon>Pezizomycotina</taxon>
        <taxon>Sordariomycetes</taxon>
        <taxon>Hypocreomycetidae</taxon>
        <taxon>Glomerellales</taxon>
        <taxon>Glomerellaceae</taxon>
        <taxon>Colletotrichum</taxon>
        <taxon>Colletotrichum destructivum species complex</taxon>
    </lineage>
</organism>
<feature type="compositionally biased region" description="Basic and acidic residues" evidence="1">
    <location>
        <begin position="23"/>
        <end position="35"/>
    </location>
</feature>
<evidence type="ECO:0000256" key="1">
    <source>
        <dbReference type="SAM" id="MobiDB-lite"/>
    </source>
</evidence>
<sequence length="348" mass="39447">MLRRLEVIARKAQEAQTAISAMENKDGPKANERKVNGGSVKESVEAKHDDLADHDLDDLLDFIEVKLESLYLQDKEGQQPETKLQSLNLQNKEKQQNASQLEAALENLNLQDKQAQTAPPLELANIGLKTEDSVVLKKSKNKNRKKNKKQKKIDACKAEEEGAQETKNEGDTLQGKLESTIGETKARVPEVKEDAQKTKAKTNTAPKSQDDDGGGVLLVAATEERSAPRSKAEKEAEDEAIFFEQWNEYFGKRELADWQRLCRDLGLPDDLPSKTQCSKAINKVHVNIKQFLSVTDRPAEVKVFKSVRQLAHYTRKNRMWMPKKRFPKGDPLTKLRREINRSLYTVFL</sequence>
<feature type="compositionally biased region" description="Basic and acidic residues" evidence="1">
    <location>
        <begin position="152"/>
        <end position="170"/>
    </location>
</feature>
<feature type="region of interest" description="Disordered" evidence="1">
    <location>
        <begin position="137"/>
        <end position="214"/>
    </location>
</feature>
<dbReference type="STRING" id="1306861.A0A4U6X0C7"/>
<comment type="caution">
    <text evidence="2">The sequence shown here is derived from an EMBL/GenBank/DDBJ whole genome shotgun (WGS) entry which is preliminary data.</text>
</comment>
<evidence type="ECO:0000313" key="3">
    <source>
        <dbReference type="Proteomes" id="UP000310108"/>
    </source>
</evidence>
<protein>
    <submittedName>
        <fullName evidence="2">Uncharacterized protein</fullName>
    </submittedName>
</protein>
<feature type="compositionally biased region" description="Basic residues" evidence="1">
    <location>
        <begin position="137"/>
        <end position="151"/>
    </location>
</feature>
<feature type="region of interest" description="Disordered" evidence="1">
    <location>
        <begin position="18"/>
        <end position="51"/>
    </location>
</feature>
<evidence type="ECO:0000313" key="2">
    <source>
        <dbReference type="EMBL" id="TKW48179.1"/>
    </source>
</evidence>
<dbReference type="Proteomes" id="UP000310108">
    <property type="component" value="Unassembled WGS sequence"/>
</dbReference>
<accession>A0A4U6X0C7</accession>
<dbReference type="AlphaFoldDB" id="A0A4U6X0C7"/>